<dbReference type="PANTHER" id="PTHR43252:SF7">
    <property type="entry name" value="TRANSCRIPTIONAL REGULATOR YQJI"/>
    <property type="match status" value="1"/>
</dbReference>
<feature type="region of interest" description="Disordered" evidence="1">
    <location>
        <begin position="145"/>
        <end position="180"/>
    </location>
</feature>
<gene>
    <name evidence="3" type="ORF">BTR14_02305</name>
</gene>
<dbReference type="SUPFAM" id="SSF46785">
    <property type="entry name" value="Winged helix' DNA-binding domain"/>
    <property type="match status" value="1"/>
</dbReference>
<sequence length="223" mass="24804">MFGFEWVGGRHDRDLLLAIGGRHERQGRHGHPEGRGGRGHGDEGGRFARLLGQGDLRLLVLLMIEKEPSHGYEIIRQIEAMTGGAYAPSPGVVYPTLTFLEEAGHASAQEDGNKKRFAITDDGKAHLDEHRQRAQEILERLKMAGEHREKRERHDKHEGHRRDGHGHEGRPQAGAPLPPGVDAAMLHLRDVLARKLSEDEKRAGGLVRLLLQMADEVEAGERP</sequence>
<feature type="compositionally biased region" description="Basic and acidic residues" evidence="1">
    <location>
        <begin position="30"/>
        <end position="45"/>
    </location>
</feature>
<reference evidence="3 4" key="1">
    <citation type="journal article" date="2017" name="Antonie Van Leeuwenhoek">
        <title>Rhizobium rhizosphaerae sp. nov., a novel species isolated from rice rhizosphere.</title>
        <authorList>
            <person name="Zhao J.J."/>
            <person name="Zhang J."/>
            <person name="Zhang R.J."/>
            <person name="Zhang C.W."/>
            <person name="Yin H.Q."/>
            <person name="Zhang X.X."/>
        </authorList>
    </citation>
    <scope>NUCLEOTIDE SEQUENCE [LARGE SCALE GENOMIC DNA]</scope>
    <source>
        <strain evidence="3 4">RD15</strain>
    </source>
</reference>
<dbReference type="Gene3D" id="1.10.10.10">
    <property type="entry name" value="Winged helix-like DNA-binding domain superfamily/Winged helix DNA-binding domain"/>
    <property type="match status" value="1"/>
</dbReference>
<dbReference type="EMBL" id="MSPX01000001">
    <property type="protein sequence ID" value="OQP88294.1"/>
    <property type="molecule type" value="Genomic_DNA"/>
</dbReference>
<evidence type="ECO:0000256" key="1">
    <source>
        <dbReference type="SAM" id="MobiDB-lite"/>
    </source>
</evidence>
<keyword evidence="4" id="KW-1185">Reference proteome</keyword>
<evidence type="ECO:0000313" key="4">
    <source>
        <dbReference type="Proteomes" id="UP000192652"/>
    </source>
</evidence>
<accession>A0ABX3PJZ8</accession>
<dbReference type="InterPro" id="IPR036388">
    <property type="entry name" value="WH-like_DNA-bd_sf"/>
</dbReference>
<dbReference type="InterPro" id="IPR005149">
    <property type="entry name" value="Tscrpt_reg_PadR_N"/>
</dbReference>
<evidence type="ECO:0000259" key="2">
    <source>
        <dbReference type="Pfam" id="PF03551"/>
    </source>
</evidence>
<feature type="compositionally biased region" description="Basic and acidic residues" evidence="1">
    <location>
        <begin position="155"/>
        <end position="170"/>
    </location>
</feature>
<feature type="domain" description="Transcription regulator PadR N-terminal" evidence="2">
    <location>
        <begin position="60"/>
        <end position="128"/>
    </location>
</feature>
<evidence type="ECO:0000313" key="3">
    <source>
        <dbReference type="EMBL" id="OQP88294.1"/>
    </source>
</evidence>
<dbReference type="PANTHER" id="PTHR43252">
    <property type="entry name" value="TRANSCRIPTIONAL REGULATOR YQJI"/>
    <property type="match status" value="1"/>
</dbReference>
<name>A0ABX3PJZ8_9HYPH</name>
<dbReference type="Pfam" id="PF03551">
    <property type="entry name" value="PadR"/>
    <property type="match status" value="1"/>
</dbReference>
<proteinExistence type="predicted"/>
<organism evidence="3 4">
    <name type="scientific">Xaviernesmea rhizosphaerae</name>
    <dbReference type="NCBI Taxonomy" id="1672749"/>
    <lineage>
        <taxon>Bacteria</taxon>
        <taxon>Pseudomonadati</taxon>
        <taxon>Pseudomonadota</taxon>
        <taxon>Alphaproteobacteria</taxon>
        <taxon>Hyphomicrobiales</taxon>
        <taxon>Rhizobiaceae</taxon>
        <taxon>Rhizobium/Agrobacterium group</taxon>
        <taxon>Xaviernesmea</taxon>
    </lineage>
</organism>
<dbReference type="InterPro" id="IPR036390">
    <property type="entry name" value="WH_DNA-bd_sf"/>
</dbReference>
<dbReference type="Proteomes" id="UP000192652">
    <property type="component" value="Unassembled WGS sequence"/>
</dbReference>
<dbReference type="RefSeq" id="WP_081173376.1">
    <property type="nucleotide sequence ID" value="NZ_MSPX01000001.1"/>
</dbReference>
<feature type="region of interest" description="Disordered" evidence="1">
    <location>
        <begin position="21"/>
        <end position="45"/>
    </location>
</feature>
<protein>
    <recommendedName>
        <fullName evidence="2">Transcription regulator PadR N-terminal domain-containing protein</fullName>
    </recommendedName>
</protein>
<comment type="caution">
    <text evidence="3">The sequence shown here is derived from an EMBL/GenBank/DDBJ whole genome shotgun (WGS) entry which is preliminary data.</text>
</comment>